<dbReference type="InterPro" id="IPR036397">
    <property type="entry name" value="RNaseH_sf"/>
</dbReference>
<dbReference type="Proteomes" id="UP000595437">
    <property type="component" value="Chromosome 17"/>
</dbReference>
<proteinExistence type="predicted"/>
<dbReference type="AlphaFoldDB" id="A0A7T8JTN0"/>
<reference evidence="2" key="1">
    <citation type="submission" date="2021-01" db="EMBL/GenBank/DDBJ databases">
        <title>Caligus Genome Assembly.</title>
        <authorList>
            <person name="Gallardo-Escarate C."/>
        </authorList>
    </citation>
    <scope>NUCLEOTIDE SEQUENCE [LARGE SCALE GENOMIC DNA]</scope>
</reference>
<dbReference type="OrthoDB" id="5869931at2759"/>
<gene>
    <name evidence="1" type="ORF">FKW44_022704</name>
</gene>
<accession>A0A7T8JTN0</accession>
<evidence type="ECO:0000313" key="1">
    <source>
        <dbReference type="EMBL" id="QQP34722.1"/>
    </source>
</evidence>
<protein>
    <submittedName>
        <fullName evidence="1">Transposable element</fullName>
    </submittedName>
</protein>
<evidence type="ECO:0000313" key="2">
    <source>
        <dbReference type="Proteomes" id="UP000595437"/>
    </source>
</evidence>
<dbReference type="GO" id="GO:0003676">
    <property type="term" value="F:nucleic acid binding"/>
    <property type="evidence" value="ECO:0007669"/>
    <property type="project" value="InterPro"/>
</dbReference>
<keyword evidence="2" id="KW-1185">Reference proteome</keyword>
<sequence length="122" mass="13795">MSDPLKSIRAYASDYIEILRTKTSPMGMWCSSMMEHPPIRRDGLLGQGLVASQSPDFNLLDYAFWPHIESKACKFRSPNITALEAAVNQEWAVMDEDFMVKVCQAFWKLLMAIVTANGGYIE</sequence>
<dbReference type="Gene3D" id="3.30.420.10">
    <property type="entry name" value="Ribonuclease H-like superfamily/Ribonuclease H"/>
    <property type="match status" value="1"/>
</dbReference>
<dbReference type="EMBL" id="CP045906">
    <property type="protein sequence ID" value="QQP34722.1"/>
    <property type="molecule type" value="Genomic_DNA"/>
</dbReference>
<organism evidence="1 2">
    <name type="scientific">Caligus rogercresseyi</name>
    <name type="common">Sea louse</name>
    <dbReference type="NCBI Taxonomy" id="217165"/>
    <lineage>
        <taxon>Eukaryota</taxon>
        <taxon>Metazoa</taxon>
        <taxon>Ecdysozoa</taxon>
        <taxon>Arthropoda</taxon>
        <taxon>Crustacea</taxon>
        <taxon>Multicrustacea</taxon>
        <taxon>Hexanauplia</taxon>
        <taxon>Copepoda</taxon>
        <taxon>Siphonostomatoida</taxon>
        <taxon>Caligidae</taxon>
        <taxon>Caligus</taxon>
    </lineage>
</organism>
<name>A0A7T8JTN0_CALRO</name>